<dbReference type="Proteomes" id="UP001596447">
    <property type="component" value="Unassembled WGS sequence"/>
</dbReference>
<evidence type="ECO:0000256" key="1">
    <source>
        <dbReference type="SAM" id="MobiDB-lite"/>
    </source>
</evidence>
<name>A0ABD5Z4Q5_9EURY</name>
<dbReference type="Pfam" id="PF24037">
    <property type="entry name" value="DUF7346"/>
    <property type="match status" value="1"/>
</dbReference>
<protein>
    <recommendedName>
        <fullName evidence="4">Transcriptional regulator</fullName>
    </recommendedName>
</protein>
<evidence type="ECO:0000313" key="2">
    <source>
        <dbReference type="EMBL" id="MFC7200141.1"/>
    </source>
</evidence>
<dbReference type="EMBL" id="JBHTAR010000011">
    <property type="protein sequence ID" value="MFC7200141.1"/>
    <property type="molecule type" value="Genomic_DNA"/>
</dbReference>
<gene>
    <name evidence="2" type="ORF">ACFQJ9_12095</name>
</gene>
<dbReference type="AlphaFoldDB" id="A0ABD5Z4Q5"/>
<dbReference type="RefSeq" id="WP_279530060.1">
    <property type="nucleotide sequence ID" value="NZ_CP122312.1"/>
</dbReference>
<reference evidence="2 3" key="1">
    <citation type="journal article" date="2019" name="Int. J. Syst. Evol. Microbiol.">
        <title>The Global Catalogue of Microorganisms (GCM) 10K type strain sequencing project: providing services to taxonomists for standard genome sequencing and annotation.</title>
        <authorList>
            <consortium name="The Broad Institute Genomics Platform"/>
            <consortium name="The Broad Institute Genome Sequencing Center for Infectious Disease"/>
            <person name="Wu L."/>
            <person name="Ma J."/>
        </authorList>
    </citation>
    <scope>NUCLEOTIDE SEQUENCE [LARGE SCALE GENOMIC DNA]</scope>
    <source>
        <strain evidence="2 3">XZGYJ-43</strain>
    </source>
</reference>
<feature type="region of interest" description="Disordered" evidence="1">
    <location>
        <begin position="15"/>
        <end position="35"/>
    </location>
</feature>
<feature type="compositionally biased region" description="Basic and acidic residues" evidence="1">
    <location>
        <begin position="16"/>
        <end position="35"/>
    </location>
</feature>
<sequence length="140" mass="15221">MRTVRDADGNTYLLLKESDESSRVRDPETGEERHLPNEELDVVDGEAPLDAAATAVPESVRAVVRAAHDDTALGFLVELYHDGPLAARYALDAYDCCESDLFGMVSEFRMAGLVEQTETPTGEGYALTETGERGVEALLD</sequence>
<accession>A0ABD5Z4Q5</accession>
<keyword evidence="3" id="KW-1185">Reference proteome</keyword>
<evidence type="ECO:0008006" key="4">
    <source>
        <dbReference type="Google" id="ProtNLM"/>
    </source>
</evidence>
<comment type="caution">
    <text evidence="2">The sequence shown here is derived from an EMBL/GenBank/DDBJ whole genome shotgun (WGS) entry which is preliminary data.</text>
</comment>
<organism evidence="2 3">
    <name type="scientific">Halospeciosus flavus</name>
    <dbReference type="NCBI Taxonomy" id="3032283"/>
    <lineage>
        <taxon>Archaea</taxon>
        <taxon>Methanobacteriati</taxon>
        <taxon>Methanobacteriota</taxon>
        <taxon>Stenosarchaea group</taxon>
        <taxon>Halobacteria</taxon>
        <taxon>Halobacteriales</taxon>
        <taxon>Halobacteriaceae</taxon>
        <taxon>Halospeciosus</taxon>
    </lineage>
</organism>
<evidence type="ECO:0000313" key="3">
    <source>
        <dbReference type="Proteomes" id="UP001596447"/>
    </source>
</evidence>
<proteinExistence type="predicted"/>
<dbReference type="InterPro" id="IPR055770">
    <property type="entry name" value="DUF7346"/>
</dbReference>